<evidence type="ECO:0000313" key="2">
    <source>
        <dbReference type="Proteomes" id="UP000560658"/>
    </source>
</evidence>
<keyword evidence="2" id="KW-1185">Reference proteome</keyword>
<evidence type="ECO:0000313" key="1">
    <source>
        <dbReference type="EMBL" id="MBB4043429.1"/>
    </source>
</evidence>
<name>A0A840CXX2_9BACE</name>
<proteinExistence type="predicted"/>
<sequence length="164" mass="18831">MELREKLKITASDAHHIHLFKEGTFWKAYEGSAYLFIKFVRAYKPIKKTVKCVKSSVVSMGFPGHVLDSILEDVHLISQTDDYCVVSCTEDTYSENDFLLWKDTIEEQPLMVGKQIQKSAPVVEEKTSHAELIERIRNFRIESNTPLGCMLFLMEIQKDLNGTV</sequence>
<protein>
    <recommendedName>
        <fullName evidence="3">DNA mismatch repair protein MutS-like N-terminal domain-containing protein</fullName>
    </recommendedName>
</protein>
<dbReference type="AlphaFoldDB" id="A0A840CXX2"/>
<reference evidence="1" key="1">
    <citation type="submission" date="2020-08" db="EMBL/GenBank/DDBJ databases">
        <title>Genomic Encyclopedia of Type Strains, Phase IV (KMG-IV): sequencing the most valuable type-strain genomes for metagenomic binning, comparative biology and taxonomic classification.</title>
        <authorList>
            <person name="Goeker M."/>
        </authorList>
    </citation>
    <scope>NUCLEOTIDE SEQUENCE [LARGE SCALE GENOMIC DNA]</scope>
    <source>
        <strain evidence="1">DSM 105720</strain>
    </source>
</reference>
<organism evidence="1 2">
    <name type="scientific">Bacteroides reticulotermitis</name>
    <dbReference type="NCBI Taxonomy" id="1133319"/>
    <lineage>
        <taxon>Bacteria</taxon>
        <taxon>Pseudomonadati</taxon>
        <taxon>Bacteroidota</taxon>
        <taxon>Bacteroidia</taxon>
        <taxon>Bacteroidales</taxon>
        <taxon>Bacteroidaceae</taxon>
        <taxon>Bacteroides</taxon>
    </lineage>
</organism>
<gene>
    <name evidence="1" type="ORF">GGR06_001211</name>
</gene>
<dbReference type="RefSeq" id="WP_044165596.1">
    <property type="nucleotide sequence ID" value="NZ_JACIER010000004.1"/>
</dbReference>
<dbReference type="Proteomes" id="UP000560658">
    <property type="component" value="Unassembled WGS sequence"/>
</dbReference>
<dbReference type="EMBL" id="JACIER010000004">
    <property type="protein sequence ID" value="MBB4043429.1"/>
    <property type="molecule type" value="Genomic_DNA"/>
</dbReference>
<evidence type="ECO:0008006" key="3">
    <source>
        <dbReference type="Google" id="ProtNLM"/>
    </source>
</evidence>
<comment type="caution">
    <text evidence="1">The sequence shown here is derived from an EMBL/GenBank/DDBJ whole genome shotgun (WGS) entry which is preliminary data.</text>
</comment>
<accession>A0A840CXX2</accession>